<feature type="domain" description="Heterokaryon incompatibility" evidence="1">
    <location>
        <begin position="47"/>
        <end position="197"/>
    </location>
</feature>
<reference evidence="2" key="1">
    <citation type="submission" date="2017-10" db="EMBL/GenBank/DDBJ databases">
        <authorList>
            <person name="Armitage A.D."/>
            <person name="Barbara D.J."/>
            <person name="Woodhall J.W."/>
            <person name="Sreenivasaprasad S."/>
            <person name="Lane C.R."/>
            <person name="Clarkson J.P."/>
            <person name="Harrison R.J."/>
        </authorList>
    </citation>
    <scope>NUCLEOTIDE SEQUENCE</scope>
    <source>
        <strain evidence="2">FERA 1164</strain>
    </source>
</reference>
<proteinExistence type="predicted"/>
<evidence type="ECO:0000313" key="3">
    <source>
        <dbReference type="Proteomes" id="UP000292340"/>
    </source>
</evidence>
<organism evidence="2 3">
    <name type="scientific">Alternaria tenuissima</name>
    <dbReference type="NCBI Taxonomy" id="119927"/>
    <lineage>
        <taxon>Eukaryota</taxon>
        <taxon>Fungi</taxon>
        <taxon>Dikarya</taxon>
        <taxon>Ascomycota</taxon>
        <taxon>Pezizomycotina</taxon>
        <taxon>Dothideomycetes</taxon>
        <taxon>Pleosporomycetidae</taxon>
        <taxon>Pleosporales</taxon>
        <taxon>Pleosporineae</taxon>
        <taxon>Pleosporaceae</taxon>
        <taxon>Alternaria</taxon>
        <taxon>Alternaria sect. Alternaria</taxon>
        <taxon>Alternaria alternata complex</taxon>
    </lineage>
</organism>
<evidence type="ECO:0000259" key="1">
    <source>
        <dbReference type="Pfam" id="PF06985"/>
    </source>
</evidence>
<dbReference type="PANTHER" id="PTHR33112:SF15">
    <property type="entry name" value="HETEROKARYON INCOMPATIBILITY DOMAIN-CONTAINING PROTEIN"/>
    <property type="match status" value="1"/>
</dbReference>
<evidence type="ECO:0000313" key="2">
    <source>
        <dbReference type="EMBL" id="RYN15789.1"/>
    </source>
</evidence>
<name>A0AB37W2K6_9PLEO</name>
<dbReference type="EMBL" id="PDXB01000096">
    <property type="protein sequence ID" value="RYN15789.1"/>
    <property type="molecule type" value="Genomic_DNA"/>
</dbReference>
<gene>
    <name evidence="2" type="ORF">AA0115_g12784</name>
</gene>
<protein>
    <recommendedName>
        <fullName evidence="1">Heterokaryon incompatibility domain-containing protein</fullName>
    </recommendedName>
</protein>
<dbReference type="Pfam" id="PF06985">
    <property type="entry name" value="HET"/>
    <property type="match status" value="1"/>
</dbReference>
<dbReference type="Proteomes" id="UP000292340">
    <property type="component" value="Unassembled WGS sequence"/>
</dbReference>
<comment type="caution">
    <text evidence="2">The sequence shown here is derived from an EMBL/GenBank/DDBJ whole genome shotgun (WGS) entry which is preliminary data.</text>
</comment>
<sequence>MTHTRCAQRRGERTQQTPTRLLQVQAFEPSSKAYLRQTAQIPADARYTTLSHCWGQYMPVKLQRSTLQAFLDGIDVDRLPPTFQQAIILTKSLGIEYIWIDSLCIIQDDDNDWANECTRMTSVYMNSFINIGANAAGDSRGGLFQQRSWKSVNPLLVPLTYIPTNWHRKPVILWPYPEGENLLDHAPLGDRGWIVQERLLASRTVHFLEHKVVWECDECQASETDVTGKLEDFRFSRRTYLAVPVALDNSAADRICQFLDTWADIVNLYSTGKLSIATDKLVALSGVARYMFEHRQDNGALQYYAGHWSQYFELQLAWSVSSPSTGSRSQTYIAPSWSWASYNGEVSFPSPRPFGDTSLAQLISIETFPQSDPFGAVSASSWGYVRFRGPLCRATITHLEHWDEGRSFGTLRLLWSGVNIECVGLSFDEPDEVVALEDSVEQQHSFVIFGISQAYYSGTLLQGILLQLTGVQRGQYRRIGFFRVHKRYVNHNSSHVGALKDAFGAMDMPEQYYEQRGNDWYEFMIV</sequence>
<dbReference type="AlphaFoldDB" id="A0AB37W2K6"/>
<dbReference type="InterPro" id="IPR010730">
    <property type="entry name" value="HET"/>
</dbReference>
<accession>A0AB37W2K6</accession>
<reference evidence="2" key="2">
    <citation type="journal article" date="2019" name="bioRxiv">
        <title>Genomics, evolutionary history and diagnostics of the Alternaria alternata species group including apple and Asian pear pathotypes.</title>
        <authorList>
            <person name="Armitage A.D."/>
            <person name="Cockerton H.M."/>
            <person name="Sreenivasaprasad S."/>
            <person name="Woodhall J.W."/>
            <person name="Lane C.R."/>
            <person name="Harrison R.J."/>
            <person name="Clarkson J.P."/>
        </authorList>
    </citation>
    <scope>NUCLEOTIDE SEQUENCE</scope>
    <source>
        <strain evidence="2">FERA 1164</strain>
    </source>
</reference>
<dbReference type="PANTHER" id="PTHR33112">
    <property type="entry name" value="DOMAIN PROTEIN, PUTATIVE-RELATED"/>
    <property type="match status" value="1"/>
</dbReference>